<evidence type="ECO:0000256" key="1">
    <source>
        <dbReference type="SAM" id="MobiDB-lite"/>
    </source>
</evidence>
<feature type="compositionally biased region" description="Basic and acidic residues" evidence="1">
    <location>
        <begin position="581"/>
        <end position="590"/>
    </location>
</feature>
<dbReference type="InterPro" id="IPR037104">
    <property type="entry name" value="Annexin_sf"/>
</dbReference>
<dbReference type="SUPFAM" id="SSF47874">
    <property type="entry name" value="Annexin"/>
    <property type="match status" value="1"/>
</dbReference>
<dbReference type="VEuPathDB" id="FungiDB:BO71DRAFT_409859"/>
<dbReference type="EMBL" id="KZ825884">
    <property type="protein sequence ID" value="PYH93865.1"/>
    <property type="molecule type" value="Genomic_DNA"/>
</dbReference>
<evidence type="ECO:0000313" key="2">
    <source>
        <dbReference type="EMBL" id="PYH93865.1"/>
    </source>
</evidence>
<dbReference type="PANTHER" id="PTHR35391:SF7">
    <property type="entry name" value="C2H2-TYPE DOMAIN-CONTAINING PROTEIN"/>
    <property type="match status" value="1"/>
</dbReference>
<sequence>MEHSKALGAREQSSIEDQLGRFSIWTSNIGVFATRRASLDYRLRAIPDVQRLVIALLDALNIHLKTLYTNLQSRVDVSQTAPPETSSTVSEATLATEISNVENAVKAVADEISLLHQLSNTTRKASREAQNLKAASTFEIRDQDGNNVEKAFRDMFAMELVRRKFPQCGETIIKRLATSMLLRRKRILYRRSRWGYESHLSKKTASSSLFIHQKVPETLDHLADDTITQSLDEKEPSVAEAFEPAPSNSGSRAQTATTVTSEQFNRASAPSVAHRARTIHLSASDELIFPPPPKNVIMSKFNAMRSKREEEHADFLEPLKNYSIYKEHNGSPPLDSDKLENLITEIAKAEHALKDAIRNYHKICFEGEIEVICPYCCCTLSGHDVVDAHIWSRSDDWLKHMREHNMLWRCKAKAHGILTFQNRTDYEGHMKDKHKSCPLCQSSDPNARYEEHVAGHLRYLAIKSLPCTDEGDDEDCEDLSVNSGLSNARTRSTILEDPHSKTPLELDDNDEVPEYQLDTPPEPKYQSEMSEHPKYHEWEFIADRLGSSNYSNSDPILQALQSWEIANKGPPGILGDNSRTAAEEESHEQNNVESNILQPLFLARLTVTDGILIPKEPDSPDSITPRDLEADRFYDASVDALALQEALSHREDVNKKTLITVLPHLTAYDILDLRMEYKNRVIIEGKGVNLAKHIRLKLGNGVFGVACYATALGRWASEAFWTDRYYKSTLVEKDVHDLHQALISQRGLTAMIYIILRRSNTYLYHILSAYADIYKCSFTDEIAQKSQSLVVKALTYVLDGARSRPMRDAILLYQALHESQDTREKSELLISRLVRLHWMPSHLEVVKRHFYRQYNEQLEDAIAEEVSSSTGECEWGKFCIELARSSKALAHKR</sequence>
<dbReference type="Gene3D" id="1.10.220.10">
    <property type="entry name" value="Annexin"/>
    <property type="match status" value="2"/>
</dbReference>
<keyword evidence="3" id="KW-1185">Reference proteome</keyword>
<dbReference type="AlphaFoldDB" id="A0A319D909"/>
<feature type="region of interest" description="Disordered" evidence="1">
    <location>
        <begin position="571"/>
        <end position="590"/>
    </location>
</feature>
<dbReference type="Proteomes" id="UP000247810">
    <property type="component" value="Unassembled WGS sequence"/>
</dbReference>
<evidence type="ECO:0000313" key="3">
    <source>
        <dbReference type="Proteomes" id="UP000247810"/>
    </source>
</evidence>
<reference evidence="2 3" key="1">
    <citation type="submission" date="2018-02" db="EMBL/GenBank/DDBJ databases">
        <title>The genomes of Aspergillus section Nigri reveals drivers in fungal speciation.</title>
        <authorList>
            <consortium name="DOE Joint Genome Institute"/>
            <person name="Vesth T.C."/>
            <person name="Nybo J."/>
            <person name="Theobald S."/>
            <person name="Brandl J."/>
            <person name="Frisvad J.C."/>
            <person name="Nielsen K.F."/>
            <person name="Lyhne E.K."/>
            <person name="Kogle M.E."/>
            <person name="Kuo A."/>
            <person name="Riley R."/>
            <person name="Clum A."/>
            <person name="Nolan M."/>
            <person name="Lipzen A."/>
            <person name="Salamov A."/>
            <person name="Henrissat B."/>
            <person name="Wiebenga A."/>
            <person name="De vries R.P."/>
            <person name="Grigoriev I.V."/>
            <person name="Mortensen U.H."/>
            <person name="Andersen M.R."/>
            <person name="Baker S.E."/>
        </authorList>
    </citation>
    <scope>NUCLEOTIDE SEQUENCE [LARGE SCALE GENOMIC DNA]</scope>
    <source>
        <strain evidence="2 3">CBS 707.79</strain>
    </source>
</reference>
<organism evidence="2 3">
    <name type="scientific">Aspergillus ellipticus CBS 707.79</name>
    <dbReference type="NCBI Taxonomy" id="1448320"/>
    <lineage>
        <taxon>Eukaryota</taxon>
        <taxon>Fungi</taxon>
        <taxon>Dikarya</taxon>
        <taxon>Ascomycota</taxon>
        <taxon>Pezizomycotina</taxon>
        <taxon>Eurotiomycetes</taxon>
        <taxon>Eurotiomycetidae</taxon>
        <taxon>Eurotiales</taxon>
        <taxon>Aspergillaceae</taxon>
        <taxon>Aspergillus</taxon>
        <taxon>Aspergillus subgen. Circumdati</taxon>
    </lineage>
</organism>
<feature type="compositionally biased region" description="Basic and acidic residues" evidence="1">
    <location>
        <begin position="494"/>
        <end position="504"/>
    </location>
</feature>
<dbReference type="PANTHER" id="PTHR35391">
    <property type="entry name" value="C2H2-TYPE DOMAIN-CONTAINING PROTEIN-RELATED"/>
    <property type="match status" value="1"/>
</dbReference>
<dbReference type="GO" id="GO:0005509">
    <property type="term" value="F:calcium ion binding"/>
    <property type="evidence" value="ECO:0007669"/>
    <property type="project" value="InterPro"/>
</dbReference>
<accession>A0A319D909</accession>
<dbReference type="STRING" id="1448320.A0A319D909"/>
<dbReference type="GO" id="GO:0005544">
    <property type="term" value="F:calcium-dependent phospholipid binding"/>
    <property type="evidence" value="ECO:0007669"/>
    <property type="project" value="InterPro"/>
</dbReference>
<feature type="region of interest" description="Disordered" evidence="1">
    <location>
        <begin position="233"/>
        <end position="253"/>
    </location>
</feature>
<dbReference type="OrthoDB" id="20872at2759"/>
<feature type="region of interest" description="Disordered" evidence="1">
    <location>
        <begin position="490"/>
        <end position="530"/>
    </location>
</feature>
<gene>
    <name evidence="2" type="ORF">BO71DRAFT_409859</name>
</gene>
<proteinExistence type="predicted"/>
<protein>
    <submittedName>
        <fullName evidence="2">Annexin</fullName>
    </submittedName>
</protein>
<name>A0A319D909_9EURO</name>